<dbReference type="InterPro" id="IPR019587">
    <property type="entry name" value="Polyketide_cyclase/dehydratase"/>
</dbReference>
<dbReference type="InterPro" id="IPR023393">
    <property type="entry name" value="START-like_dom_sf"/>
</dbReference>
<reference evidence="1 2" key="1">
    <citation type="submission" date="2020-07" db="EMBL/GenBank/DDBJ databases">
        <title>Sequencing the genomes of 1000 actinobacteria strains.</title>
        <authorList>
            <person name="Klenk H.-P."/>
        </authorList>
    </citation>
    <scope>NUCLEOTIDE SEQUENCE [LARGE SCALE GENOMIC DNA]</scope>
    <source>
        <strain evidence="1 2">DSM 44442</strain>
    </source>
</reference>
<evidence type="ECO:0000313" key="2">
    <source>
        <dbReference type="Proteomes" id="UP000572051"/>
    </source>
</evidence>
<gene>
    <name evidence="1" type="ORF">HNR10_002856</name>
</gene>
<organism evidence="1 2">
    <name type="scientific">Nocardiopsis aegyptia</name>
    <dbReference type="NCBI Taxonomy" id="220378"/>
    <lineage>
        <taxon>Bacteria</taxon>
        <taxon>Bacillati</taxon>
        <taxon>Actinomycetota</taxon>
        <taxon>Actinomycetes</taxon>
        <taxon>Streptosporangiales</taxon>
        <taxon>Nocardiopsidaceae</taxon>
        <taxon>Nocardiopsis</taxon>
    </lineage>
</organism>
<proteinExistence type="predicted"/>
<evidence type="ECO:0008006" key="3">
    <source>
        <dbReference type="Google" id="ProtNLM"/>
    </source>
</evidence>
<dbReference type="Proteomes" id="UP000572051">
    <property type="component" value="Unassembled WGS sequence"/>
</dbReference>
<accession>A0A7Z0EPI6</accession>
<comment type="caution">
    <text evidence="1">The sequence shown here is derived from an EMBL/GenBank/DDBJ whole genome shotgun (WGS) entry which is preliminary data.</text>
</comment>
<dbReference type="AlphaFoldDB" id="A0A7Z0EPI6"/>
<dbReference type="EMBL" id="JACCFS010000001">
    <property type="protein sequence ID" value="NYJ34975.1"/>
    <property type="molecule type" value="Genomic_DNA"/>
</dbReference>
<keyword evidence="2" id="KW-1185">Reference proteome</keyword>
<dbReference type="Gene3D" id="3.30.530.20">
    <property type="match status" value="1"/>
</dbReference>
<protein>
    <recommendedName>
        <fullName evidence="3">SRPBCC family protein</fullName>
    </recommendedName>
</protein>
<dbReference type="Pfam" id="PF10604">
    <property type="entry name" value="Polyketide_cyc2"/>
    <property type="match status" value="1"/>
</dbReference>
<evidence type="ECO:0000313" key="1">
    <source>
        <dbReference type="EMBL" id="NYJ34975.1"/>
    </source>
</evidence>
<dbReference type="SUPFAM" id="SSF55961">
    <property type="entry name" value="Bet v1-like"/>
    <property type="match status" value="1"/>
</dbReference>
<name>A0A7Z0EPI6_9ACTN</name>
<sequence>MIHNVHERVVAGTADEVWALLARLGSDDDPVWPKAGGITFRIPEGLRPGAPVLHGPMRYTVDEVEPGRRLSFHPPASRRSPLHRATHGFDLTPAGDGTRVRHTFTARGLRLHLMWALFLGRKHDTTLEALLDAVERGVATV</sequence>
<dbReference type="RefSeq" id="WP_179823886.1">
    <property type="nucleotide sequence ID" value="NZ_JACCFS010000001.1"/>
</dbReference>